<gene>
    <name evidence="3" type="ORF">Ccrd_004536</name>
</gene>
<evidence type="ECO:0000313" key="4">
    <source>
        <dbReference type="Proteomes" id="UP000243975"/>
    </source>
</evidence>
<dbReference type="Pfam" id="PF00656">
    <property type="entry name" value="Peptidase_C14"/>
    <property type="match status" value="1"/>
</dbReference>
<dbReference type="Gene3D" id="3.40.50.12660">
    <property type="match status" value="1"/>
</dbReference>
<comment type="similarity">
    <text evidence="1">Belongs to the peptidase C14B family.</text>
</comment>
<dbReference type="Proteomes" id="UP000243975">
    <property type="component" value="Unassembled WGS sequence"/>
</dbReference>
<dbReference type="AlphaFoldDB" id="A0A124SCD0"/>
<evidence type="ECO:0000313" key="3">
    <source>
        <dbReference type="EMBL" id="KVH93412.1"/>
    </source>
</evidence>
<dbReference type="PANTHER" id="PTHR48104:SF17">
    <property type="entry name" value="METACASPASE-3"/>
    <property type="match status" value="1"/>
</dbReference>
<evidence type="ECO:0000256" key="1">
    <source>
        <dbReference type="ARBA" id="ARBA00009005"/>
    </source>
</evidence>
<dbReference type="PANTHER" id="PTHR48104">
    <property type="entry name" value="METACASPASE-4"/>
    <property type="match status" value="1"/>
</dbReference>
<dbReference type="OMA" id="CEDYETA"/>
<organism evidence="3 4">
    <name type="scientific">Cynara cardunculus var. scolymus</name>
    <name type="common">Globe artichoke</name>
    <name type="synonym">Cynara scolymus</name>
    <dbReference type="NCBI Taxonomy" id="59895"/>
    <lineage>
        <taxon>Eukaryota</taxon>
        <taxon>Viridiplantae</taxon>
        <taxon>Streptophyta</taxon>
        <taxon>Embryophyta</taxon>
        <taxon>Tracheophyta</taxon>
        <taxon>Spermatophyta</taxon>
        <taxon>Magnoliopsida</taxon>
        <taxon>eudicotyledons</taxon>
        <taxon>Gunneridae</taxon>
        <taxon>Pentapetalae</taxon>
        <taxon>asterids</taxon>
        <taxon>campanulids</taxon>
        <taxon>Asterales</taxon>
        <taxon>Asteraceae</taxon>
        <taxon>Carduoideae</taxon>
        <taxon>Cardueae</taxon>
        <taxon>Carduinae</taxon>
        <taxon>Cynara</taxon>
    </lineage>
</organism>
<dbReference type="EMBL" id="LEKV01004771">
    <property type="protein sequence ID" value="KVH93412.1"/>
    <property type="molecule type" value="Genomic_DNA"/>
</dbReference>
<dbReference type="GO" id="GO:0004197">
    <property type="term" value="F:cysteine-type endopeptidase activity"/>
    <property type="evidence" value="ECO:0007669"/>
    <property type="project" value="InterPro"/>
</dbReference>
<dbReference type="InterPro" id="IPR011600">
    <property type="entry name" value="Pept_C14_caspase"/>
</dbReference>
<dbReference type="InterPro" id="IPR050452">
    <property type="entry name" value="Metacaspase"/>
</dbReference>
<dbReference type="GO" id="GO:0005737">
    <property type="term" value="C:cytoplasm"/>
    <property type="evidence" value="ECO:0007669"/>
    <property type="project" value="TreeGrafter"/>
</dbReference>
<comment type="caution">
    <text evidence="3">The sequence shown here is derived from an EMBL/GenBank/DDBJ whole genome shotgun (WGS) entry which is preliminary data.</text>
</comment>
<dbReference type="GO" id="GO:0006508">
    <property type="term" value="P:proteolysis"/>
    <property type="evidence" value="ECO:0007669"/>
    <property type="project" value="InterPro"/>
</dbReference>
<protein>
    <submittedName>
        <fullName evidence="3">Peptidase C14, caspase catalytic</fullName>
    </submittedName>
</protein>
<dbReference type="OrthoDB" id="3223806at2759"/>
<sequence length="396" mass="43726">METQGRCKGCKNYLMVPPGRPCPVCYKVSKPNKKASHHVIPQVLHYVDKYANRASSNNYYNGLYGQPLGTPTYTGYSAPPPQAAYGYGYYSPQPQALSSPALYSNGYDRPKPQMYQQSPQVHEKKRAVLCGVTYKGHIKALDASINNVRSMHRLLVKLGFPNASIRILTEEESEPTRTPTRRNILMALEWLTKGCRAGDSLVFYYAGHGSHVPDSNGDEKDGFDEALCPVDYSESGKILDDEINAIIVAPLPHGAILHSIMDTCFSGTLLDLPFLCRIDRGGFYKWEDHHPSYVSSYGGTSGGKAICISACDDHQNSADTSAFTGNSIGALTYSFIQAVQSSRKLSYGDLLDNMRKRVHDAHQRQGLNASFASSSSQEPQLSCSTRFEIYSEAFML</sequence>
<accession>A0A124SCD0</accession>
<reference evidence="3 4" key="1">
    <citation type="journal article" date="2016" name="Sci. Rep.">
        <title>The genome sequence of the outbreeding globe artichoke constructed de novo incorporating a phase-aware low-pass sequencing strategy of F1 progeny.</title>
        <authorList>
            <person name="Scaglione D."/>
            <person name="Reyes-Chin-Wo S."/>
            <person name="Acquadro A."/>
            <person name="Froenicke L."/>
            <person name="Portis E."/>
            <person name="Beitel C."/>
            <person name="Tirone M."/>
            <person name="Mauro R."/>
            <person name="Lo Monaco A."/>
            <person name="Mauromicale G."/>
            <person name="Faccioli P."/>
            <person name="Cattivelli L."/>
            <person name="Rieseberg L."/>
            <person name="Michelmore R."/>
            <person name="Lanteri S."/>
        </authorList>
    </citation>
    <scope>NUCLEOTIDE SEQUENCE [LARGE SCALE GENOMIC DNA]</scope>
    <source>
        <strain evidence="3">2C</strain>
    </source>
</reference>
<dbReference type="STRING" id="59895.A0A124SCD0"/>
<feature type="domain" description="Peptidase C14 caspase" evidence="2">
    <location>
        <begin position="125"/>
        <end position="386"/>
    </location>
</feature>
<evidence type="ECO:0000259" key="2">
    <source>
        <dbReference type="Pfam" id="PF00656"/>
    </source>
</evidence>
<keyword evidence="4" id="KW-1185">Reference proteome</keyword>
<proteinExistence type="inferred from homology"/>
<name>A0A124SCD0_CYNCS</name>
<dbReference type="Gramene" id="KVH93412">
    <property type="protein sequence ID" value="KVH93412"/>
    <property type="gene ID" value="Ccrd_004536"/>
</dbReference>